<accession>A0A1T4W102</accession>
<evidence type="ECO:0000313" key="4">
    <source>
        <dbReference type="EMBL" id="SKA70932.1"/>
    </source>
</evidence>
<dbReference type="Gene3D" id="3.30.450.40">
    <property type="match status" value="1"/>
</dbReference>
<dbReference type="CDD" id="cd01949">
    <property type="entry name" value="GGDEF"/>
    <property type="match status" value="1"/>
</dbReference>
<dbReference type="SUPFAM" id="SSF55073">
    <property type="entry name" value="Nucleotide cyclase"/>
    <property type="match status" value="1"/>
</dbReference>
<proteinExistence type="predicted"/>
<dbReference type="AlphaFoldDB" id="A0A1T4W102"/>
<name>A0A1T4W102_9BACT</name>
<dbReference type="GO" id="GO:0005886">
    <property type="term" value="C:plasma membrane"/>
    <property type="evidence" value="ECO:0007669"/>
    <property type="project" value="TreeGrafter"/>
</dbReference>
<dbReference type="SMART" id="SM00267">
    <property type="entry name" value="GGDEF"/>
    <property type="match status" value="1"/>
</dbReference>
<evidence type="ECO:0000313" key="5">
    <source>
        <dbReference type="Proteomes" id="UP000189733"/>
    </source>
</evidence>
<dbReference type="GO" id="GO:1902201">
    <property type="term" value="P:negative regulation of bacterial-type flagellum-dependent cell motility"/>
    <property type="evidence" value="ECO:0007669"/>
    <property type="project" value="TreeGrafter"/>
</dbReference>
<dbReference type="RefSeq" id="WP_159445942.1">
    <property type="nucleotide sequence ID" value="NZ_FUYA01000004.1"/>
</dbReference>
<dbReference type="EC" id="2.7.7.65" evidence="1"/>
<dbReference type="InterPro" id="IPR050469">
    <property type="entry name" value="Diguanylate_Cyclase"/>
</dbReference>
<dbReference type="Proteomes" id="UP000189733">
    <property type="component" value="Unassembled WGS sequence"/>
</dbReference>
<comment type="catalytic activity">
    <reaction evidence="2">
        <text>2 GTP = 3',3'-c-di-GMP + 2 diphosphate</text>
        <dbReference type="Rhea" id="RHEA:24898"/>
        <dbReference type="ChEBI" id="CHEBI:33019"/>
        <dbReference type="ChEBI" id="CHEBI:37565"/>
        <dbReference type="ChEBI" id="CHEBI:58805"/>
        <dbReference type="EC" id="2.7.7.65"/>
    </reaction>
</comment>
<dbReference type="Gene3D" id="3.30.70.270">
    <property type="match status" value="1"/>
</dbReference>
<organism evidence="4 5">
    <name type="scientific">Desulfobaculum bizertense DSM 18034</name>
    <dbReference type="NCBI Taxonomy" id="1121442"/>
    <lineage>
        <taxon>Bacteria</taxon>
        <taxon>Pseudomonadati</taxon>
        <taxon>Thermodesulfobacteriota</taxon>
        <taxon>Desulfovibrionia</taxon>
        <taxon>Desulfovibrionales</taxon>
        <taxon>Desulfovibrionaceae</taxon>
        <taxon>Desulfobaculum</taxon>
    </lineage>
</organism>
<protein>
    <recommendedName>
        <fullName evidence="1">diguanylate cyclase</fullName>
        <ecNumber evidence="1">2.7.7.65</ecNumber>
    </recommendedName>
</protein>
<dbReference type="NCBIfam" id="TIGR00254">
    <property type="entry name" value="GGDEF"/>
    <property type="match status" value="1"/>
</dbReference>
<feature type="domain" description="GGDEF" evidence="3">
    <location>
        <begin position="354"/>
        <end position="488"/>
    </location>
</feature>
<dbReference type="OrthoDB" id="9759607at2"/>
<dbReference type="PROSITE" id="PS50887">
    <property type="entry name" value="GGDEF"/>
    <property type="match status" value="1"/>
</dbReference>
<keyword evidence="5" id="KW-1185">Reference proteome</keyword>
<dbReference type="EMBL" id="FUYA01000004">
    <property type="protein sequence ID" value="SKA70932.1"/>
    <property type="molecule type" value="Genomic_DNA"/>
</dbReference>
<evidence type="ECO:0000256" key="1">
    <source>
        <dbReference type="ARBA" id="ARBA00012528"/>
    </source>
</evidence>
<sequence>MQEKQPKLLLGLGLNDFDRKTIEGAVGHDFALKNVKPEHLSTDQELPSPEASFVTWIPVEIWDKLTETQRKKIMHWETVQKILLLGNSARSHPHPEQYLEMGFLAVLSTPLKAPAIRQALEKAREVKDIYEDILRMTQEISLDREVLARKNAYLEFLNRVMSHAAESLNPATIITQAWQDLNTLFDVSAAQCIFWHPNGDRMDAELFLALHENNQVQEEWTELLLQAAREKTGTRIRSYQLSLMLGPEAGKPIDVDPKPLSPSAGYVSLLPLKAGGSAFGCLALLTPELLRLGKEQRDVLHSAVNHIALALKNALLFREVKIRADHDGLTRIYNRQYFDRRLTEELERVHRYDQDLSILLMDIDHFKNTNDSYGHQAGDKVLKKIGALLLDGLRSTDFPSRYGGEEFAILLPHTNKDQAWKLAERIRQQIEALYFRQQGACFSVTVSIGVAHLDPQNSPKNMDLLFEADQALYLAKAMGRNMVCGSDSMPKNQTIRQAIS</sequence>
<dbReference type="InterPro" id="IPR029016">
    <property type="entry name" value="GAF-like_dom_sf"/>
</dbReference>
<dbReference type="InterPro" id="IPR029787">
    <property type="entry name" value="Nucleotide_cyclase"/>
</dbReference>
<dbReference type="FunFam" id="3.30.70.270:FF:000001">
    <property type="entry name" value="Diguanylate cyclase domain protein"/>
    <property type="match status" value="1"/>
</dbReference>
<gene>
    <name evidence="4" type="ORF">SAMN02745702_01370</name>
</gene>
<dbReference type="Pfam" id="PF00990">
    <property type="entry name" value="GGDEF"/>
    <property type="match status" value="1"/>
</dbReference>
<dbReference type="STRING" id="1121442.SAMN02745702_01370"/>
<reference evidence="4 5" key="1">
    <citation type="submission" date="2017-02" db="EMBL/GenBank/DDBJ databases">
        <authorList>
            <person name="Peterson S.W."/>
        </authorList>
    </citation>
    <scope>NUCLEOTIDE SEQUENCE [LARGE SCALE GENOMIC DNA]</scope>
    <source>
        <strain evidence="4 5">DSM 18034</strain>
    </source>
</reference>
<dbReference type="InterPro" id="IPR000160">
    <property type="entry name" value="GGDEF_dom"/>
</dbReference>
<dbReference type="InterPro" id="IPR043128">
    <property type="entry name" value="Rev_trsase/Diguanyl_cyclase"/>
</dbReference>
<evidence type="ECO:0000259" key="3">
    <source>
        <dbReference type="PROSITE" id="PS50887"/>
    </source>
</evidence>
<dbReference type="GO" id="GO:0052621">
    <property type="term" value="F:diguanylate cyclase activity"/>
    <property type="evidence" value="ECO:0007669"/>
    <property type="project" value="UniProtKB-EC"/>
</dbReference>
<dbReference type="PANTHER" id="PTHR45138">
    <property type="entry name" value="REGULATORY COMPONENTS OF SENSORY TRANSDUCTION SYSTEM"/>
    <property type="match status" value="1"/>
</dbReference>
<dbReference type="GO" id="GO:0043709">
    <property type="term" value="P:cell adhesion involved in single-species biofilm formation"/>
    <property type="evidence" value="ECO:0007669"/>
    <property type="project" value="TreeGrafter"/>
</dbReference>
<dbReference type="SUPFAM" id="SSF55781">
    <property type="entry name" value="GAF domain-like"/>
    <property type="match status" value="1"/>
</dbReference>
<dbReference type="PANTHER" id="PTHR45138:SF9">
    <property type="entry name" value="DIGUANYLATE CYCLASE DGCM-RELATED"/>
    <property type="match status" value="1"/>
</dbReference>
<evidence type="ECO:0000256" key="2">
    <source>
        <dbReference type="ARBA" id="ARBA00034247"/>
    </source>
</evidence>